<dbReference type="SMART" id="SM00855">
    <property type="entry name" value="PGAM"/>
    <property type="match status" value="1"/>
</dbReference>
<evidence type="ECO:0000256" key="1">
    <source>
        <dbReference type="PIRSR" id="PIRSR613078-2"/>
    </source>
</evidence>
<evidence type="ECO:0000313" key="2">
    <source>
        <dbReference type="EMBL" id="SIT90413.1"/>
    </source>
</evidence>
<keyword evidence="3" id="KW-1185">Reference proteome</keyword>
<protein>
    <submittedName>
        <fullName evidence="2">Phosphohistidine phosphatase</fullName>
    </submittedName>
</protein>
<dbReference type="RefSeq" id="WP_076668944.1">
    <property type="nucleotide sequence ID" value="NZ_FTPP01000002.1"/>
</dbReference>
<dbReference type="PANTHER" id="PTHR47623">
    <property type="entry name" value="OS09G0287300 PROTEIN"/>
    <property type="match status" value="1"/>
</dbReference>
<dbReference type="AlphaFoldDB" id="A0A1R3XGI5"/>
<dbReference type="InterPro" id="IPR029033">
    <property type="entry name" value="His_PPase_superfam"/>
</dbReference>
<dbReference type="EMBL" id="FTPP01000002">
    <property type="protein sequence ID" value="SIT90413.1"/>
    <property type="molecule type" value="Genomic_DNA"/>
</dbReference>
<dbReference type="OrthoDB" id="9810154at2"/>
<dbReference type="SUPFAM" id="SSF53254">
    <property type="entry name" value="Phosphoglycerate mutase-like"/>
    <property type="match status" value="1"/>
</dbReference>
<evidence type="ECO:0000313" key="3">
    <source>
        <dbReference type="Proteomes" id="UP000187181"/>
    </source>
</evidence>
<reference evidence="3" key="1">
    <citation type="submission" date="2017-01" db="EMBL/GenBank/DDBJ databases">
        <authorList>
            <person name="Varghese N."/>
            <person name="Submissions S."/>
        </authorList>
    </citation>
    <scope>NUCLEOTIDE SEQUENCE [LARGE SCALE GENOMIC DNA]</scope>
    <source>
        <strain evidence="3">LP100</strain>
    </source>
</reference>
<accession>A0A1R3XGI5</accession>
<dbReference type="Gene3D" id="3.40.50.1240">
    <property type="entry name" value="Phosphoglycerate mutase-like"/>
    <property type="match status" value="1"/>
</dbReference>
<gene>
    <name evidence="2" type="ORF">SAMN05444128_2286</name>
</gene>
<dbReference type="Proteomes" id="UP000187181">
    <property type="component" value="Unassembled WGS sequence"/>
</dbReference>
<dbReference type="PANTHER" id="PTHR47623:SF1">
    <property type="entry name" value="OS09G0287300 PROTEIN"/>
    <property type="match status" value="1"/>
</dbReference>
<sequence>MKTLYIMRHAKSSWKFEELSDHDRPLNKRGRTDAPLMGQELAANNVNPQLILSSPAVRALTTATLVARELDYDADDIAIDDRIYGASAAELLEIVREAPANVDSMVIVGHNESISEFANLLSPKHLSRMPTAGVVALRFDCEDWPGVNRSNAGLLFYDVPNNHK</sequence>
<organism evidence="2 3">
    <name type="scientific">Pontibacter indicus</name>
    <dbReference type="NCBI Taxonomy" id="1317125"/>
    <lineage>
        <taxon>Bacteria</taxon>
        <taxon>Pseudomonadati</taxon>
        <taxon>Bacteroidota</taxon>
        <taxon>Cytophagia</taxon>
        <taxon>Cytophagales</taxon>
        <taxon>Hymenobacteraceae</taxon>
        <taxon>Pontibacter</taxon>
    </lineage>
</organism>
<name>A0A1R3XGI5_9BACT</name>
<proteinExistence type="predicted"/>
<dbReference type="STRING" id="1317125.SAMN05444128_2286"/>
<feature type="binding site" evidence="1">
    <location>
        <position position="58"/>
    </location>
    <ligand>
        <name>substrate</name>
    </ligand>
</feature>
<dbReference type="InterPro" id="IPR013078">
    <property type="entry name" value="His_Pase_superF_clade-1"/>
</dbReference>
<dbReference type="CDD" id="cd07067">
    <property type="entry name" value="HP_PGM_like"/>
    <property type="match status" value="1"/>
</dbReference>
<dbReference type="Pfam" id="PF00300">
    <property type="entry name" value="His_Phos_1"/>
    <property type="match status" value="1"/>
</dbReference>